<proteinExistence type="predicted"/>
<dbReference type="PANTHER" id="PTHR33395">
    <property type="entry name" value="TRANSCRIPTASE, PUTATIVE-RELATED-RELATED"/>
    <property type="match status" value="1"/>
</dbReference>
<dbReference type="GO" id="GO:0003824">
    <property type="term" value="F:catalytic activity"/>
    <property type="evidence" value="ECO:0007669"/>
    <property type="project" value="InterPro"/>
</dbReference>
<comment type="caution">
    <text evidence="2">The sequence shown here is derived from an EMBL/GenBank/DDBJ whole genome shotgun (WGS) entry which is preliminary data.</text>
</comment>
<evidence type="ECO:0000259" key="1">
    <source>
        <dbReference type="Pfam" id="PF03372"/>
    </source>
</evidence>
<dbReference type="Gene3D" id="3.60.10.10">
    <property type="entry name" value="Endonuclease/exonuclease/phosphatase"/>
    <property type="match status" value="1"/>
</dbReference>
<evidence type="ECO:0000313" key="3">
    <source>
        <dbReference type="Proteomes" id="UP001458880"/>
    </source>
</evidence>
<dbReference type="GO" id="GO:0031012">
    <property type="term" value="C:extracellular matrix"/>
    <property type="evidence" value="ECO:0007669"/>
    <property type="project" value="TreeGrafter"/>
</dbReference>
<dbReference type="EMBL" id="JASPKY010000030">
    <property type="protein sequence ID" value="KAK9747503.1"/>
    <property type="molecule type" value="Genomic_DNA"/>
</dbReference>
<dbReference type="SUPFAM" id="SSF56219">
    <property type="entry name" value="DNase I-like"/>
    <property type="match status" value="1"/>
</dbReference>
<keyword evidence="3" id="KW-1185">Reference proteome</keyword>
<reference evidence="2 3" key="1">
    <citation type="journal article" date="2024" name="BMC Genomics">
        <title>De novo assembly and annotation of Popillia japonica's genome with initial clues to its potential as an invasive pest.</title>
        <authorList>
            <person name="Cucini C."/>
            <person name="Boschi S."/>
            <person name="Funari R."/>
            <person name="Cardaioli E."/>
            <person name="Iannotti N."/>
            <person name="Marturano G."/>
            <person name="Paoli F."/>
            <person name="Bruttini M."/>
            <person name="Carapelli A."/>
            <person name="Frati F."/>
            <person name="Nardi F."/>
        </authorList>
    </citation>
    <scope>NUCLEOTIDE SEQUENCE [LARGE SCALE GENOMIC DNA]</scope>
    <source>
        <strain evidence="2">DMR45628</strain>
    </source>
</reference>
<accession>A0AAW1MLH2</accession>
<feature type="domain" description="Endonuclease/exonuclease/phosphatase" evidence="1">
    <location>
        <begin position="8"/>
        <end position="191"/>
    </location>
</feature>
<sequence>MDYIRFFVEENGIDILTVCETWLNASITADLINIKNYTLIRKDRTLRAGGGVGIYVRNTFQFLPISTLDAIEQLWISVQIGKQKFGVGTVYNPLQANYREFLDVLENSFIQCHLTTDEVFCLGDFNIDLLKREHPSAIFLNAFLSSIGIKQLIDCPTRLTDSSRSLLDLILVTDDNIIVDSGVVNCHVSDHDFVFCSVTNNDLQSRPTLRTFRSFKNISFVDFQSDLRSIHFDRMLRLNTIEDKVHFFNTSILDLFNQYAPLIFRTFTKKPIPWLTDNLKLMMRMRDEAKSLFRRSRRLGDWEYYKSLRNLTNRTFKLEKRAYFDYISHTGDSRLLWKQLNVLGVKRQNEINIPQTLKDPNMINSFFTNSVSNINRRTFCFRLIIPYPKNSAPL</sequence>
<dbReference type="InterPro" id="IPR005135">
    <property type="entry name" value="Endo/exonuclease/phosphatase"/>
</dbReference>
<dbReference type="GO" id="GO:0061343">
    <property type="term" value="P:cell adhesion involved in heart morphogenesis"/>
    <property type="evidence" value="ECO:0007669"/>
    <property type="project" value="TreeGrafter"/>
</dbReference>
<gene>
    <name evidence="2" type="ORF">QE152_g5270</name>
</gene>
<dbReference type="GO" id="GO:0007508">
    <property type="term" value="P:larval heart development"/>
    <property type="evidence" value="ECO:0007669"/>
    <property type="project" value="TreeGrafter"/>
</dbReference>
<dbReference type="Proteomes" id="UP001458880">
    <property type="component" value="Unassembled WGS sequence"/>
</dbReference>
<name>A0AAW1MLH2_POPJA</name>
<dbReference type="PANTHER" id="PTHR33395:SF22">
    <property type="entry name" value="REVERSE TRANSCRIPTASE DOMAIN-CONTAINING PROTEIN"/>
    <property type="match status" value="1"/>
</dbReference>
<organism evidence="2 3">
    <name type="scientific">Popillia japonica</name>
    <name type="common">Japanese beetle</name>
    <dbReference type="NCBI Taxonomy" id="7064"/>
    <lineage>
        <taxon>Eukaryota</taxon>
        <taxon>Metazoa</taxon>
        <taxon>Ecdysozoa</taxon>
        <taxon>Arthropoda</taxon>
        <taxon>Hexapoda</taxon>
        <taxon>Insecta</taxon>
        <taxon>Pterygota</taxon>
        <taxon>Neoptera</taxon>
        <taxon>Endopterygota</taxon>
        <taxon>Coleoptera</taxon>
        <taxon>Polyphaga</taxon>
        <taxon>Scarabaeiformia</taxon>
        <taxon>Scarabaeidae</taxon>
        <taxon>Rutelinae</taxon>
        <taxon>Popillia</taxon>
    </lineage>
</organism>
<dbReference type="AlphaFoldDB" id="A0AAW1MLH2"/>
<dbReference type="InterPro" id="IPR036691">
    <property type="entry name" value="Endo/exonu/phosph_ase_sf"/>
</dbReference>
<protein>
    <recommendedName>
        <fullName evidence="1">Endonuclease/exonuclease/phosphatase domain-containing protein</fullName>
    </recommendedName>
</protein>
<evidence type="ECO:0000313" key="2">
    <source>
        <dbReference type="EMBL" id="KAK9747503.1"/>
    </source>
</evidence>
<dbReference type="Pfam" id="PF03372">
    <property type="entry name" value="Exo_endo_phos"/>
    <property type="match status" value="1"/>
</dbReference>